<name>A0A8J4RQ85_9ROSI</name>
<feature type="region of interest" description="Disordered" evidence="1">
    <location>
        <begin position="74"/>
        <end position="99"/>
    </location>
</feature>
<evidence type="ECO:0000313" key="3">
    <source>
        <dbReference type="Proteomes" id="UP000737018"/>
    </source>
</evidence>
<evidence type="ECO:0000313" key="2">
    <source>
        <dbReference type="EMBL" id="KAF3970895.1"/>
    </source>
</evidence>
<proteinExistence type="predicted"/>
<feature type="compositionally biased region" description="Polar residues" evidence="1">
    <location>
        <begin position="89"/>
        <end position="99"/>
    </location>
</feature>
<evidence type="ECO:0000256" key="1">
    <source>
        <dbReference type="SAM" id="MobiDB-lite"/>
    </source>
</evidence>
<sequence length="99" mass="10851">MKCSDRVVVDGGGRQVNDERGGSFGLRKEGWVDGLEGGGADQQFSSGPAHISFFPEFHLHQLYYSVASAVSGFGSSSSSSEEKRRRRFFTTQKNKVCNI</sequence>
<dbReference type="EMBL" id="JRKL02000489">
    <property type="protein sequence ID" value="KAF3970895.1"/>
    <property type="molecule type" value="Genomic_DNA"/>
</dbReference>
<reference evidence="2" key="1">
    <citation type="submission" date="2020-03" db="EMBL/GenBank/DDBJ databases">
        <title>Castanea mollissima Vanexum genome sequencing.</title>
        <authorList>
            <person name="Staton M."/>
        </authorList>
    </citation>
    <scope>NUCLEOTIDE SEQUENCE</scope>
    <source>
        <tissue evidence="2">Leaf</tissue>
    </source>
</reference>
<keyword evidence="3" id="KW-1185">Reference proteome</keyword>
<dbReference type="Proteomes" id="UP000737018">
    <property type="component" value="Unassembled WGS sequence"/>
</dbReference>
<accession>A0A8J4RQ85</accession>
<organism evidence="2 3">
    <name type="scientific">Castanea mollissima</name>
    <name type="common">Chinese chestnut</name>
    <dbReference type="NCBI Taxonomy" id="60419"/>
    <lineage>
        <taxon>Eukaryota</taxon>
        <taxon>Viridiplantae</taxon>
        <taxon>Streptophyta</taxon>
        <taxon>Embryophyta</taxon>
        <taxon>Tracheophyta</taxon>
        <taxon>Spermatophyta</taxon>
        <taxon>Magnoliopsida</taxon>
        <taxon>eudicotyledons</taxon>
        <taxon>Gunneridae</taxon>
        <taxon>Pentapetalae</taxon>
        <taxon>rosids</taxon>
        <taxon>fabids</taxon>
        <taxon>Fagales</taxon>
        <taxon>Fagaceae</taxon>
        <taxon>Castanea</taxon>
    </lineage>
</organism>
<dbReference type="AlphaFoldDB" id="A0A8J4RQ85"/>
<comment type="caution">
    <text evidence="2">The sequence shown here is derived from an EMBL/GenBank/DDBJ whole genome shotgun (WGS) entry which is preliminary data.</text>
</comment>
<gene>
    <name evidence="2" type="ORF">CMV_005451</name>
</gene>
<protein>
    <submittedName>
        <fullName evidence="2">Uncharacterized protein</fullName>
    </submittedName>
</protein>